<dbReference type="InterPro" id="IPR032675">
    <property type="entry name" value="LRR_dom_sf"/>
</dbReference>
<evidence type="ECO:0000313" key="18">
    <source>
        <dbReference type="Proteomes" id="UP001162972"/>
    </source>
</evidence>
<keyword evidence="5" id="KW-0134">Cell wall</keyword>
<proteinExistence type="inferred from homology"/>
<name>A0AAD6NZZ3_9ROSI</name>
<protein>
    <recommendedName>
        <fullName evidence="16">Leucine-rich repeat-containing N-terminal plant-type domain-containing protein</fullName>
    </recommendedName>
</protein>
<dbReference type="Pfam" id="PF08263">
    <property type="entry name" value="LRRNT_2"/>
    <property type="match status" value="1"/>
</dbReference>
<dbReference type="FunFam" id="3.80.10.10:FF:001347">
    <property type="entry name" value="LRR receptor-like serine/threonine-protein kinase GSO2"/>
    <property type="match status" value="1"/>
</dbReference>
<reference evidence="17 18" key="1">
    <citation type="journal article" date="2023" name="Int. J. Mol. Sci.">
        <title>De Novo Assembly and Annotation of 11 Diverse Shrub Willow (Salix) Genomes Reveals Novel Gene Organization in Sex-Linked Regions.</title>
        <authorList>
            <person name="Hyden B."/>
            <person name="Feng K."/>
            <person name="Yates T.B."/>
            <person name="Jawdy S."/>
            <person name="Cereghino C."/>
            <person name="Smart L.B."/>
            <person name="Muchero W."/>
        </authorList>
    </citation>
    <scope>NUCLEOTIDE SEQUENCE [LARGE SCALE GENOMIC DNA]</scope>
    <source>
        <tissue evidence="17">Shoot tip</tissue>
    </source>
</reference>
<evidence type="ECO:0000256" key="14">
    <source>
        <dbReference type="ARBA" id="ARBA00038043"/>
    </source>
</evidence>
<evidence type="ECO:0000256" key="11">
    <source>
        <dbReference type="ARBA" id="ARBA00023136"/>
    </source>
</evidence>
<keyword evidence="12" id="KW-0675">Receptor</keyword>
<dbReference type="InterPro" id="IPR003591">
    <property type="entry name" value="Leu-rich_rpt_typical-subtyp"/>
</dbReference>
<organism evidence="17 18">
    <name type="scientific">Salix udensis</name>
    <dbReference type="NCBI Taxonomy" id="889485"/>
    <lineage>
        <taxon>Eukaryota</taxon>
        <taxon>Viridiplantae</taxon>
        <taxon>Streptophyta</taxon>
        <taxon>Embryophyta</taxon>
        <taxon>Tracheophyta</taxon>
        <taxon>Spermatophyta</taxon>
        <taxon>Magnoliopsida</taxon>
        <taxon>eudicotyledons</taxon>
        <taxon>Gunneridae</taxon>
        <taxon>Pentapetalae</taxon>
        <taxon>rosids</taxon>
        <taxon>fabids</taxon>
        <taxon>Malpighiales</taxon>
        <taxon>Salicaceae</taxon>
        <taxon>Saliceae</taxon>
        <taxon>Salix</taxon>
    </lineage>
</organism>
<evidence type="ECO:0000256" key="13">
    <source>
        <dbReference type="ARBA" id="ARBA00023180"/>
    </source>
</evidence>
<evidence type="ECO:0000256" key="2">
    <source>
        <dbReference type="ARBA" id="ARBA00004251"/>
    </source>
</evidence>
<evidence type="ECO:0000256" key="10">
    <source>
        <dbReference type="ARBA" id="ARBA00022989"/>
    </source>
</evidence>
<dbReference type="EMBL" id="JAPFFJ010000014">
    <property type="protein sequence ID" value="KAJ6411133.1"/>
    <property type="molecule type" value="Genomic_DNA"/>
</dbReference>
<evidence type="ECO:0000256" key="1">
    <source>
        <dbReference type="ARBA" id="ARBA00004191"/>
    </source>
</evidence>
<keyword evidence="11 15" id="KW-0472">Membrane</keyword>
<dbReference type="InterPro" id="IPR001611">
    <property type="entry name" value="Leu-rich_rpt"/>
</dbReference>
<evidence type="ECO:0000256" key="6">
    <source>
        <dbReference type="ARBA" id="ARBA00022614"/>
    </source>
</evidence>
<keyword evidence="6" id="KW-0433">Leucine-rich repeat</keyword>
<evidence type="ECO:0000256" key="5">
    <source>
        <dbReference type="ARBA" id="ARBA00022512"/>
    </source>
</evidence>
<keyword evidence="5" id="KW-0964">Secreted</keyword>
<dbReference type="FunFam" id="3.80.10.10:FF:000233">
    <property type="entry name" value="Leucine-rich repeat receptor-like protein kinase TDR"/>
    <property type="match status" value="1"/>
</dbReference>
<dbReference type="PANTHER" id="PTHR48063">
    <property type="entry name" value="LRR RECEPTOR-LIKE KINASE"/>
    <property type="match status" value="1"/>
</dbReference>
<evidence type="ECO:0000256" key="3">
    <source>
        <dbReference type="ARBA" id="ARBA00009592"/>
    </source>
</evidence>
<dbReference type="PROSITE" id="PS51450">
    <property type="entry name" value="LRR"/>
    <property type="match status" value="2"/>
</dbReference>
<evidence type="ECO:0000259" key="16">
    <source>
        <dbReference type="Pfam" id="PF08263"/>
    </source>
</evidence>
<evidence type="ECO:0000313" key="17">
    <source>
        <dbReference type="EMBL" id="KAJ6411133.1"/>
    </source>
</evidence>
<dbReference type="Pfam" id="PF00560">
    <property type="entry name" value="LRR_1"/>
    <property type="match status" value="8"/>
</dbReference>
<evidence type="ECO:0000256" key="15">
    <source>
        <dbReference type="SAM" id="Phobius"/>
    </source>
</evidence>
<dbReference type="PRINTS" id="PR00019">
    <property type="entry name" value="LEURICHRPT"/>
</dbReference>
<dbReference type="InterPro" id="IPR013210">
    <property type="entry name" value="LRR_N_plant-typ"/>
</dbReference>
<evidence type="ECO:0000256" key="4">
    <source>
        <dbReference type="ARBA" id="ARBA00022475"/>
    </source>
</evidence>
<comment type="similarity">
    <text evidence="14">Belongs to the polygalacturonase-inhibiting protein family.</text>
</comment>
<dbReference type="PANTHER" id="PTHR48063:SF101">
    <property type="entry name" value="LRR RECEPTOR-LIKE SERINE_THREONINE-PROTEIN KINASE FLS2"/>
    <property type="match status" value="1"/>
</dbReference>
<keyword evidence="7 15" id="KW-0812">Transmembrane</keyword>
<comment type="subcellular location">
    <subcellularLocation>
        <location evidence="2">Cell membrane</location>
        <topology evidence="2">Single-pass type I membrane protein</topology>
    </subcellularLocation>
    <subcellularLocation>
        <location evidence="1">Secreted</location>
        <location evidence="1">Cell wall</location>
    </subcellularLocation>
</comment>
<dbReference type="SUPFAM" id="SSF52058">
    <property type="entry name" value="L domain-like"/>
    <property type="match status" value="3"/>
</dbReference>
<evidence type="ECO:0000256" key="8">
    <source>
        <dbReference type="ARBA" id="ARBA00022729"/>
    </source>
</evidence>
<keyword evidence="18" id="KW-1185">Reference proteome</keyword>
<dbReference type="SMART" id="SM00369">
    <property type="entry name" value="LRR_TYP"/>
    <property type="match status" value="10"/>
</dbReference>
<keyword evidence="9" id="KW-0677">Repeat</keyword>
<gene>
    <name evidence="17" type="ORF">OIU84_007815</name>
</gene>
<evidence type="ECO:0000256" key="12">
    <source>
        <dbReference type="ARBA" id="ARBA00023170"/>
    </source>
</evidence>
<dbReference type="InterPro" id="IPR046956">
    <property type="entry name" value="RLP23-like"/>
</dbReference>
<feature type="domain" description="Leucine-rich repeat-containing N-terminal plant-type" evidence="16">
    <location>
        <begin position="44"/>
        <end position="85"/>
    </location>
</feature>
<keyword evidence="4" id="KW-1003">Cell membrane</keyword>
<dbReference type="GO" id="GO:0005886">
    <property type="term" value="C:plasma membrane"/>
    <property type="evidence" value="ECO:0007669"/>
    <property type="project" value="UniProtKB-SubCell"/>
</dbReference>
<keyword evidence="13" id="KW-0325">Glycoprotein</keyword>
<dbReference type="Gene3D" id="3.80.10.10">
    <property type="entry name" value="Ribonuclease Inhibitor"/>
    <property type="match status" value="4"/>
</dbReference>
<keyword evidence="8" id="KW-0732">Signal</keyword>
<sequence length="900" mass="99921">MLIMHGRSNVQIFYALTTVLLLYMKPGPGFISAAERVKFRCIERERQALLNFQQQLEDTSGVLSSWGRDGEGKTDCCKWRGVGCNNRTGHITLLDLHGLAVGGNITDSLVELQHLNYLDLSYNNFHGSPFPSFVGSLSRLRYLSLSSTGLIGSLSYQLGNLSSLQSLDLSNNYDVSFESLDCLSHMSSLEHLDLTANNLTKASDWMGAINKLPRLKFLQLIGCSLSSILQGPIPDALGKMTFLTNLQLSGNQLEGGIPRSFGGMCSLRELVLSYNNLSGPLPRSFRNMHGCLENSLQNLQLSHNQLHDVTMLSSLRVLWITDNRLDGNVSESIGSLSLLEELYVEGNSLQGVMSEAHFSNLSKLRVLDLSQNSLSLKFDSKWTPTFQLTAMYLSSCNLGPHFPQWFRNQNNFWLLDISGSGISDTIPNWFWNLSTSNLVFLNLSRNNMRGMLPDFSSKYPIISRVDLSSNQFEGPLPTFSSYTISLDLSKNLFSGPNSAICRIADRQLISLDLSNNLLSGKLPNCSFPFNGLIILNLANNNISGRVPRSLGSLSMLQTLSLRNNSFSGELPLSLKNCSALVFLDLSGNKLHGKIPAWMGESLLSLKFLSLESNEFNGSIPSHFCQLSNIQILDISLNNISGIIPKCLNNYTAMIQKGELTDMISGTVGWSHQADYVNKAWVEWKGRHYEYKRNLGLLRIIDFSSNTLIGEIPEEITSLLQLVVLNLSKNNLTGVIPLKIGQLKQLESLDLSENQLSGVIPSTIVTLNFLNYLNLSYNNLSGRIPLGTQLQGLNASAFAGNLALCGLPVTQKCPGDETTPRPPAKDDGNEAVVDEEVRKWFYAAMGIGFGVFFWGVSAALLLKRSWRHAYFRILDEAWDRIYVKIAVQEARLQQIYQRLST</sequence>
<dbReference type="GO" id="GO:0009791">
    <property type="term" value="P:post-embryonic development"/>
    <property type="evidence" value="ECO:0007669"/>
    <property type="project" value="UniProtKB-ARBA"/>
</dbReference>
<comment type="caution">
    <text evidence="17">The sequence shown here is derived from an EMBL/GenBank/DDBJ whole genome shotgun (WGS) entry which is preliminary data.</text>
</comment>
<dbReference type="AlphaFoldDB" id="A0AAD6NZZ3"/>
<keyword evidence="10 15" id="KW-1133">Transmembrane helix</keyword>
<comment type="similarity">
    <text evidence="3">Belongs to the RLP family.</text>
</comment>
<feature type="transmembrane region" description="Helical" evidence="15">
    <location>
        <begin position="839"/>
        <end position="861"/>
    </location>
</feature>
<evidence type="ECO:0000256" key="7">
    <source>
        <dbReference type="ARBA" id="ARBA00022692"/>
    </source>
</evidence>
<dbReference type="Proteomes" id="UP001162972">
    <property type="component" value="Chromosome 15Z"/>
</dbReference>
<evidence type="ECO:0000256" key="9">
    <source>
        <dbReference type="ARBA" id="ARBA00022737"/>
    </source>
</evidence>
<accession>A0AAD6NZZ3</accession>
<dbReference type="FunFam" id="3.80.10.10:FF:000400">
    <property type="entry name" value="Nuclear pore complex protein NUP107"/>
    <property type="match status" value="1"/>
</dbReference>
<dbReference type="Pfam" id="PF13855">
    <property type="entry name" value="LRR_8"/>
    <property type="match status" value="3"/>
</dbReference>
<dbReference type="SMART" id="SM00365">
    <property type="entry name" value="LRR_SD22"/>
    <property type="match status" value="5"/>
</dbReference>